<feature type="region of interest" description="Disordered" evidence="4">
    <location>
        <begin position="170"/>
        <end position="225"/>
    </location>
</feature>
<evidence type="ECO:0000259" key="5">
    <source>
        <dbReference type="Pfam" id="PF00808"/>
    </source>
</evidence>
<dbReference type="CDD" id="cd22907">
    <property type="entry name" value="HFD_NFYB"/>
    <property type="match status" value="1"/>
</dbReference>
<protein>
    <submittedName>
        <fullName evidence="7">Nuclear transcription factor Y subunit B-2-like</fullName>
    </submittedName>
</protein>
<name>A0ABM1GSP0_SOLPN</name>
<dbReference type="Pfam" id="PF00808">
    <property type="entry name" value="CBFD_NFYB_HMF"/>
    <property type="match status" value="1"/>
</dbReference>
<comment type="similarity">
    <text evidence="1">Belongs to the NFYB/HAP3 subunit family.</text>
</comment>
<evidence type="ECO:0000313" key="6">
    <source>
        <dbReference type="Proteomes" id="UP000694930"/>
    </source>
</evidence>
<accession>A0ABM1GSP0</accession>
<gene>
    <name evidence="7" type="primary">LOC107019319</name>
</gene>
<sequence length="225" mass="25089">MNNGYRVGSRKGRFRGRRSATTSLTLCTERGLRQAILLHPTNASNLEDFICPFPEADRFMPIENVVRIMRNILPPHAMISDESKVAVQECISEFIGFVTDQANDDCQHEQRNTIMAEDVLFALKNFGFDDYIKPLTLYLHRYPEVDGGADRSLKRESLLLKRPMVGPASGYSITPNHLPPNLDINHPPPMGDDFMKEDASNTSTSRCTISTMDNEVDSLAKGGGG</sequence>
<feature type="compositionally biased region" description="Polar residues" evidence="4">
    <location>
        <begin position="200"/>
        <end position="213"/>
    </location>
</feature>
<reference evidence="6" key="1">
    <citation type="journal article" date="2014" name="Nat. Genet.">
        <title>The genome of the stress-tolerant wild tomato species Solanum pennellii.</title>
        <authorList>
            <person name="Bolger A."/>
            <person name="Scossa F."/>
            <person name="Bolger M.E."/>
            <person name="Lanz C."/>
            <person name="Maumus F."/>
            <person name="Tohge T."/>
            <person name="Quesneville H."/>
            <person name="Alseekh S."/>
            <person name="Sorensen I."/>
            <person name="Lichtenstein G."/>
            <person name="Fich E.A."/>
            <person name="Conte M."/>
            <person name="Keller H."/>
            <person name="Schneeberger K."/>
            <person name="Schwacke R."/>
            <person name="Ofner I."/>
            <person name="Vrebalov J."/>
            <person name="Xu Y."/>
            <person name="Osorio S."/>
            <person name="Aflitos S.A."/>
            <person name="Schijlen E."/>
            <person name="Jimenez-Gomez J.M."/>
            <person name="Ryngajllo M."/>
            <person name="Kimura S."/>
            <person name="Kumar R."/>
            <person name="Koenig D."/>
            <person name="Headland L.R."/>
            <person name="Maloof J.N."/>
            <person name="Sinha N."/>
            <person name="van Ham R.C."/>
            <person name="Lankhorst R.K."/>
            <person name="Mao L."/>
            <person name="Vogel A."/>
            <person name="Arsova B."/>
            <person name="Panstruga R."/>
            <person name="Fei Z."/>
            <person name="Rose J.K."/>
            <person name="Zamir D."/>
            <person name="Carrari F."/>
            <person name="Giovannoni J.J."/>
            <person name="Weigel D."/>
            <person name="Usadel B."/>
            <person name="Fernie A.R."/>
        </authorList>
    </citation>
    <scope>NUCLEOTIDE SEQUENCE [LARGE SCALE GENOMIC DNA]</scope>
    <source>
        <strain evidence="6">cv. LA0716</strain>
    </source>
</reference>
<dbReference type="InterPro" id="IPR009072">
    <property type="entry name" value="Histone-fold"/>
</dbReference>
<keyword evidence="2" id="KW-0805">Transcription regulation</keyword>
<dbReference type="Proteomes" id="UP000694930">
    <property type="component" value="Chromosome 5"/>
</dbReference>
<evidence type="ECO:0000256" key="1">
    <source>
        <dbReference type="ARBA" id="ARBA00009053"/>
    </source>
</evidence>
<proteinExistence type="inferred from homology"/>
<keyword evidence="6" id="KW-1185">Reference proteome</keyword>
<reference evidence="7" key="2">
    <citation type="submission" date="2025-08" db="UniProtKB">
        <authorList>
            <consortium name="RefSeq"/>
        </authorList>
    </citation>
    <scope>IDENTIFICATION</scope>
</reference>
<evidence type="ECO:0000313" key="7">
    <source>
        <dbReference type="RefSeq" id="XP_015075334.1"/>
    </source>
</evidence>
<dbReference type="SUPFAM" id="SSF47113">
    <property type="entry name" value="Histone-fold"/>
    <property type="match status" value="1"/>
</dbReference>
<dbReference type="InterPro" id="IPR027113">
    <property type="entry name" value="Transc_fact_NFYB/HAP3"/>
</dbReference>
<evidence type="ECO:0000256" key="4">
    <source>
        <dbReference type="SAM" id="MobiDB-lite"/>
    </source>
</evidence>
<dbReference type="PANTHER" id="PTHR11064:SF139">
    <property type="entry name" value="TRANSCRIPTION FACTOR CBF_NF-Y_ARCHAEAL HISTONE DOMAIN-CONTAINING PROTEIN"/>
    <property type="match status" value="1"/>
</dbReference>
<dbReference type="Gene3D" id="1.10.20.10">
    <property type="entry name" value="Histone, subunit A"/>
    <property type="match status" value="1"/>
</dbReference>
<dbReference type="InterPro" id="IPR003958">
    <property type="entry name" value="CBFA_NFYB_domain"/>
</dbReference>
<organism evidence="6 7">
    <name type="scientific">Solanum pennellii</name>
    <name type="common">Tomato</name>
    <name type="synonym">Lycopersicon pennellii</name>
    <dbReference type="NCBI Taxonomy" id="28526"/>
    <lineage>
        <taxon>Eukaryota</taxon>
        <taxon>Viridiplantae</taxon>
        <taxon>Streptophyta</taxon>
        <taxon>Embryophyta</taxon>
        <taxon>Tracheophyta</taxon>
        <taxon>Spermatophyta</taxon>
        <taxon>Magnoliopsida</taxon>
        <taxon>eudicotyledons</taxon>
        <taxon>Gunneridae</taxon>
        <taxon>Pentapetalae</taxon>
        <taxon>asterids</taxon>
        <taxon>lamiids</taxon>
        <taxon>Solanales</taxon>
        <taxon>Solanaceae</taxon>
        <taxon>Solanoideae</taxon>
        <taxon>Solaneae</taxon>
        <taxon>Solanum</taxon>
        <taxon>Solanum subgen. Lycopersicon</taxon>
    </lineage>
</organism>
<dbReference type="PRINTS" id="PR00615">
    <property type="entry name" value="CCAATSUBUNTA"/>
</dbReference>
<feature type="domain" description="Transcription factor CBF/NF-Y/archaeal histone" evidence="5">
    <location>
        <begin position="59"/>
        <end position="123"/>
    </location>
</feature>
<evidence type="ECO:0000256" key="3">
    <source>
        <dbReference type="ARBA" id="ARBA00023163"/>
    </source>
</evidence>
<dbReference type="GeneID" id="107019319"/>
<evidence type="ECO:0000256" key="2">
    <source>
        <dbReference type="ARBA" id="ARBA00023015"/>
    </source>
</evidence>
<dbReference type="PANTHER" id="PTHR11064">
    <property type="entry name" value="CCAAT-BINDING TRANSCRIPTION FACTOR-RELATED"/>
    <property type="match status" value="1"/>
</dbReference>
<dbReference type="RefSeq" id="XP_015075334.1">
    <property type="nucleotide sequence ID" value="XM_015219848.2"/>
</dbReference>
<keyword evidence="3" id="KW-0804">Transcription</keyword>